<dbReference type="GO" id="GO:0002100">
    <property type="term" value="P:tRNA wobble adenosine to inosine editing"/>
    <property type="evidence" value="ECO:0007669"/>
    <property type="project" value="UniProtKB-UniRule"/>
</dbReference>
<gene>
    <name evidence="8" type="primary">tadA</name>
    <name evidence="10" type="ORF">CJF43_11020</name>
</gene>
<evidence type="ECO:0000256" key="5">
    <source>
        <dbReference type="ARBA" id="ARBA00022801"/>
    </source>
</evidence>
<feature type="binding site" evidence="8">
    <location>
        <position position="94"/>
    </location>
    <ligand>
        <name>Zn(2+)</name>
        <dbReference type="ChEBI" id="CHEBI:29105"/>
        <note>catalytic</note>
    </ligand>
</feature>
<organism evidence="10 11">
    <name type="scientific">Pseudomonas fragi</name>
    <dbReference type="NCBI Taxonomy" id="296"/>
    <lineage>
        <taxon>Bacteria</taxon>
        <taxon>Pseudomonadati</taxon>
        <taxon>Pseudomonadota</taxon>
        <taxon>Gammaproteobacteria</taxon>
        <taxon>Pseudomonadales</taxon>
        <taxon>Pseudomonadaceae</taxon>
        <taxon>Pseudomonas</taxon>
    </lineage>
</organism>
<name>A0A266LUQ7_PSEFR</name>
<sequence>MRQGRQPRIIDRSRDQEFMREALALAAQGAALGEVPVGAVLVQDGEIIGRGFNCPISGSDPSAHAEMMAIRDAATAVSNYRLPGSTLYVTLEPCSMCAGLIVHSRVARVVYGALEPKAGIVQSQGQFFTQGFLNHRVLYEGGVLAEECGAILSEFFKARRARQERKTP</sequence>
<accession>A0A266LUQ7</accession>
<dbReference type="PANTHER" id="PTHR11079">
    <property type="entry name" value="CYTOSINE DEAMINASE FAMILY MEMBER"/>
    <property type="match status" value="1"/>
</dbReference>
<feature type="active site" description="Proton donor" evidence="8">
    <location>
        <position position="66"/>
    </location>
</feature>
<evidence type="ECO:0000256" key="3">
    <source>
        <dbReference type="ARBA" id="ARBA00022694"/>
    </source>
</evidence>
<evidence type="ECO:0000256" key="1">
    <source>
        <dbReference type="ARBA" id="ARBA00010669"/>
    </source>
</evidence>
<dbReference type="Gene3D" id="3.40.140.10">
    <property type="entry name" value="Cytidine Deaminase, domain 2"/>
    <property type="match status" value="1"/>
</dbReference>
<comment type="function">
    <text evidence="8">Catalyzes the deamination of adenosine to inosine at the wobble position 34 of tRNA(Arg2).</text>
</comment>
<dbReference type="GO" id="GO:0008270">
    <property type="term" value="F:zinc ion binding"/>
    <property type="evidence" value="ECO:0007669"/>
    <property type="project" value="UniProtKB-UniRule"/>
</dbReference>
<dbReference type="AlphaFoldDB" id="A0A266LUQ7"/>
<keyword evidence="3 8" id="KW-0819">tRNA processing</keyword>
<feature type="binding site" evidence="8">
    <location>
        <position position="64"/>
    </location>
    <ligand>
        <name>Zn(2+)</name>
        <dbReference type="ChEBI" id="CHEBI:29105"/>
        <note>catalytic</note>
    </ligand>
</feature>
<dbReference type="PROSITE" id="PS51747">
    <property type="entry name" value="CYT_DCMP_DEAMINASES_2"/>
    <property type="match status" value="1"/>
</dbReference>
<evidence type="ECO:0000256" key="7">
    <source>
        <dbReference type="ARBA" id="ARBA00048045"/>
    </source>
</evidence>
<dbReference type="NCBIfam" id="NF008113">
    <property type="entry name" value="PRK10860.1"/>
    <property type="match status" value="1"/>
</dbReference>
<comment type="cofactor">
    <cofactor evidence="8">
        <name>Zn(2+)</name>
        <dbReference type="ChEBI" id="CHEBI:29105"/>
    </cofactor>
    <text evidence="8">Binds 1 zinc ion per subunit.</text>
</comment>
<keyword evidence="6 8" id="KW-0862">Zinc</keyword>
<dbReference type="PANTHER" id="PTHR11079:SF202">
    <property type="entry name" value="TRNA-SPECIFIC ADENOSINE DEAMINASE"/>
    <property type="match status" value="1"/>
</dbReference>
<feature type="domain" description="CMP/dCMP-type deaminase" evidence="9">
    <location>
        <begin position="13"/>
        <end position="122"/>
    </location>
</feature>
<dbReference type="InterPro" id="IPR002125">
    <property type="entry name" value="CMP_dCMP_dom"/>
</dbReference>
<evidence type="ECO:0000313" key="10">
    <source>
        <dbReference type="EMBL" id="OZY41769.1"/>
    </source>
</evidence>
<dbReference type="FunFam" id="3.40.140.10:FF:000005">
    <property type="entry name" value="tRNA-specific adenosine deaminase"/>
    <property type="match status" value="1"/>
</dbReference>
<evidence type="ECO:0000256" key="4">
    <source>
        <dbReference type="ARBA" id="ARBA00022723"/>
    </source>
</evidence>
<comment type="similarity">
    <text evidence="1">Belongs to the cytidine and deoxycytidylate deaminase family. ADAT2 subfamily.</text>
</comment>
<dbReference type="Proteomes" id="UP000216113">
    <property type="component" value="Unassembled WGS sequence"/>
</dbReference>
<evidence type="ECO:0000256" key="2">
    <source>
        <dbReference type="ARBA" id="ARBA00011738"/>
    </source>
</evidence>
<dbReference type="Pfam" id="PF00383">
    <property type="entry name" value="dCMP_cyt_deam_1"/>
    <property type="match status" value="1"/>
</dbReference>
<evidence type="ECO:0000256" key="8">
    <source>
        <dbReference type="HAMAP-Rule" id="MF_00972"/>
    </source>
</evidence>
<dbReference type="GO" id="GO:0052717">
    <property type="term" value="F:tRNA-specific adenosine-34 deaminase activity"/>
    <property type="evidence" value="ECO:0007669"/>
    <property type="project" value="UniProtKB-UniRule"/>
</dbReference>
<protein>
    <recommendedName>
        <fullName evidence="8">tRNA-specific adenosine deaminase</fullName>
        <ecNumber evidence="8">3.5.4.33</ecNumber>
    </recommendedName>
</protein>
<dbReference type="InterPro" id="IPR016192">
    <property type="entry name" value="APOBEC/CMP_deaminase_Zn-bd"/>
</dbReference>
<dbReference type="InterPro" id="IPR016193">
    <property type="entry name" value="Cytidine_deaminase-like"/>
</dbReference>
<reference evidence="10 11" key="1">
    <citation type="submission" date="2017-08" db="EMBL/GenBank/DDBJ databases">
        <title>Genomic and metabolic characterisation of spoilage-associated Pseudomonas species.</title>
        <authorList>
            <person name="Stanborough T."/>
            <person name="Fegan N."/>
            <person name="Powell S.M."/>
            <person name="Singh T."/>
            <person name="Tamplin M.L."/>
            <person name="Chandry P.S."/>
        </authorList>
    </citation>
    <scope>NUCLEOTIDE SEQUENCE [LARGE SCALE GENOMIC DNA]</scope>
    <source>
        <strain evidence="10 11">F1820</strain>
    </source>
</reference>
<proteinExistence type="inferred from homology"/>
<dbReference type="RefSeq" id="WP_095029213.1">
    <property type="nucleotide sequence ID" value="NZ_NQKL01000007.1"/>
</dbReference>
<dbReference type="PROSITE" id="PS00903">
    <property type="entry name" value="CYT_DCMP_DEAMINASES_1"/>
    <property type="match status" value="1"/>
</dbReference>
<dbReference type="CDD" id="cd01285">
    <property type="entry name" value="nucleoside_deaminase"/>
    <property type="match status" value="1"/>
</dbReference>
<comment type="catalytic activity">
    <reaction evidence="7 8">
        <text>adenosine(34) in tRNA + H2O + H(+) = inosine(34) in tRNA + NH4(+)</text>
        <dbReference type="Rhea" id="RHEA:43168"/>
        <dbReference type="Rhea" id="RHEA-COMP:10373"/>
        <dbReference type="Rhea" id="RHEA-COMP:10374"/>
        <dbReference type="ChEBI" id="CHEBI:15377"/>
        <dbReference type="ChEBI" id="CHEBI:15378"/>
        <dbReference type="ChEBI" id="CHEBI:28938"/>
        <dbReference type="ChEBI" id="CHEBI:74411"/>
        <dbReference type="ChEBI" id="CHEBI:82852"/>
        <dbReference type="EC" id="3.5.4.33"/>
    </reaction>
</comment>
<dbReference type="SUPFAM" id="SSF53927">
    <property type="entry name" value="Cytidine deaminase-like"/>
    <property type="match status" value="1"/>
</dbReference>
<comment type="caution">
    <text evidence="10">The sequence shown here is derived from an EMBL/GenBank/DDBJ whole genome shotgun (WGS) entry which is preliminary data.</text>
</comment>
<dbReference type="EMBL" id="NQKL01000007">
    <property type="protein sequence ID" value="OZY41769.1"/>
    <property type="molecule type" value="Genomic_DNA"/>
</dbReference>
<evidence type="ECO:0000259" key="9">
    <source>
        <dbReference type="PROSITE" id="PS51747"/>
    </source>
</evidence>
<feature type="binding site" evidence="8">
    <location>
        <position position="97"/>
    </location>
    <ligand>
        <name>Zn(2+)</name>
        <dbReference type="ChEBI" id="CHEBI:29105"/>
        <note>catalytic</note>
    </ligand>
</feature>
<dbReference type="HAMAP" id="MF_00972">
    <property type="entry name" value="tRNA_aden_deaminase"/>
    <property type="match status" value="1"/>
</dbReference>
<keyword evidence="4 8" id="KW-0479">Metal-binding</keyword>
<keyword evidence="5 8" id="KW-0378">Hydrolase</keyword>
<evidence type="ECO:0000256" key="6">
    <source>
        <dbReference type="ARBA" id="ARBA00022833"/>
    </source>
</evidence>
<dbReference type="InterPro" id="IPR028883">
    <property type="entry name" value="tRNA_aden_deaminase"/>
</dbReference>
<evidence type="ECO:0000313" key="11">
    <source>
        <dbReference type="Proteomes" id="UP000216113"/>
    </source>
</evidence>
<comment type="subunit">
    <text evidence="2 8">Homodimer.</text>
</comment>
<dbReference type="EC" id="3.5.4.33" evidence="8"/>